<reference evidence="2 3" key="1">
    <citation type="submission" date="2016-03" db="EMBL/GenBank/DDBJ databases">
        <title>Cyphomyrmex costatus WGS genome.</title>
        <authorList>
            <person name="Nygaard S."/>
            <person name="Hu H."/>
            <person name="Boomsma J."/>
            <person name="Zhang G."/>
        </authorList>
    </citation>
    <scope>NUCLEOTIDE SEQUENCE [LARGE SCALE GENOMIC DNA]</scope>
    <source>
        <strain evidence="2">MS0001</strain>
        <tissue evidence="2">Whole body</tissue>
    </source>
</reference>
<sequence length="127" mass="14218">MAGFRSLGCEVWIRQAIYVFEHRARNSKDRACRQETDHPGSYKRVPGPKTSSSSADRFGLRTAGNEMSIELACSLGWSLHANEGNARHEGRKGDAKGEPWGREGVIQFLVAEAKSCQETERKEDCIY</sequence>
<organism evidence="2 3">
    <name type="scientific">Cyphomyrmex costatus</name>
    <dbReference type="NCBI Taxonomy" id="456900"/>
    <lineage>
        <taxon>Eukaryota</taxon>
        <taxon>Metazoa</taxon>
        <taxon>Ecdysozoa</taxon>
        <taxon>Arthropoda</taxon>
        <taxon>Hexapoda</taxon>
        <taxon>Insecta</taxon>
        <taxon>Pterygota</taxon>
        <taxon>Neoptera</taxon>
        <taxon>Endopterygota</taxon>
        <taxon>Hymenoptera</taxon>
        <taxon>Apocrita</taxon>
        <taxon>Aculeata</taxon>
        <taxon>Formicoidea</taxon>
        <taxon>Formicidae</taxon>
        <taxon>Myrmicinae</taxon>
        <taxon>Cyphomyrmex</taxon>
    </lineage>
</organism>
<dbReference type="Proteomes" id="UP000078542">
    <property type="component" value="Unassembled WGS sequence"/>
</dbReference>
<evidence type="ECO:0000313" key="3">
    <source>
        <dbReference type="Proteomes" id="UP000078542"/>
    </source>
</evidence>
<evidence type="ECO:0000256" key="1">
    <source>
        <dbReference type="SAM" id="MobiDB-lite"/>
    </source>
</evidence>
<keyword evidence="3" id="KW-1185">Reference proteome</keyword>
<gene>
    <name evidence="2" type="ORF">ALC62_12869</name>
</gene>
<dbReference type="AlphaFoldDB" id="A0A195C6N8"/>
<proteinExistence type="predicted"/>
<accession>A0A195C6N8</accession>
<dbReference type="EMBL" id="KQ978205">
    <property type="protein sequence ID" value="KYM96502.1"/>
    <property type="molecule type" value="Genomic_DNA"/>
</dbReference>
<evidence type="ECO:0000313" key="2">
    <source>
        <dbReference type="EMBL" id="KYM96502.1"/>
    </source>
</evidence>
<feature type="compositionally biased region" description="Basic and acidic residues" evidence="1">
    <location>
        <begin position="25"/>
        <end position="40"/>
    </location>
</feature>
<protein>
    <submittedName>
        <fullName evidence="2">Uncharacterized protein</fullName>
    </submittedName>
</protein>
<name>A0A195C6N8_9HYME</name>
<feature type="region of interest" description="Disordered" evidence="1">
    <location>
        <begin position="25"/>
        <end position="57"/>
    </location>
</feature>